<evidence type="ECO:0000313" key="3">
    <source>
        <dbReference type="Proteomes" id="UP000320547"/>
    </source>
</evidence>
<dbReference type="AlphaFoldDB" id="A0A562ULN2"/>
<sequence length="202" mass="22914">MCSQNAKIPARYLHYAEQIHFLEMRKMKGIIYSELVGFLDVKGGPSFTEEVLAGAELPHGGAFSRVSRYPWEQAVQVVTSASKISGADANDLCEEFGKFLFDRFTVLYTEIVERYPTAEGMLAHVEDHIHEEVRVLYPDAEPPHVASWKDDDGFVVEYSSHRPFAHIAFGLVQGCMKHFGDPRSINWVDRDPTGKTAYFRIQ</sequence>
<dbReference type="GO" id="GO:0020037">
    <property type="term" value="F:heme binding"/>
    <property type="evidence" value="ECO:0007669"/>
    <property type="project" value="InterPro"/>
</dbReference>
<name>A0A562ULN2_9SPHN</name>
<dbReference type="Pfam" id="PF07700">
    <property type="entry name" value="HNOB"/>
    <property type="match status" value="1"/>
</dbReference>
<feature type="domain" description="Heme NO-binding" evidence="1">
    <location>
        <begin position="28"/>
        <end position="182"/>
    </location>
</feature>
<dbReference type="Proteomes" id="UP000320547">
    <property type="component" value="Unassembled WGS sequence"/>
</dbReference>
<dbReference type="InterPro" id="IPR024096">
    <property type="entry name" value="NO_sig/Golgi_transp_ligand-bd"/>
</dbReference>
<keyword evidence="3" id="KW-1185">Reference proteome</keyword>
<dbReference type="EMBL" id="VLLK01000002">
    <property type="protein sequence ID" value="TWJ06541.1"/>
    <property type="molecule type" value="Genomic_DNA"/>
</dbReference>
<dbReference type="SUPFAM" id="SSF111126">
    <property type="entry name" value="Ligand-binding domain in the NO signalling and Golgi transport"/>
    <property type="match status" value="1"/>
</dbReference>
<accession>A0A562ULN2</accession>
<gene>
    <name evidence="2" type="ORF">JN10_2075</name>
</gene>
<dbReference type="STRING" id="476157.GCA_001663155_00751"/>
<dbReference type="Gene3D" id="3.90.1520.10">
    <property type="entry name" value="H-NOX domain"/>
    <property type="match status" value="1"/>
</dbReference>
<dbReference type="InterPro" id="IPR011644">
    <property type="entry name" value="Heme_NO-bd"/>
</dbReference>
<protein>
    <submittedName>
        <fullName evidence="2">Heme-NO-binding protein</fullName>
    </submittedName>
</protein>
<comment type="caution">
    <text evidence="2">The sequence shown here is derived from an EMBL/GenBank/DDBJ whole genome shotgun (WGS) entry which is preliminary data.</text>
</comment>
<dbReference type="InterPro" id="IPR038158">
    <property type="entry name" value="H-NOX_domain_sf"/>
</dbReference>
<evidence type="ECO:0000259" key="1">
    <source>
        <dbReference type="Pfam" id="PF07700"/>
    </source>
</evidence>
<reference evidence="2 3" key="1">
    <citation type="submission" date="2019-07" db="EMBL/GenBank/DDBJ databases">
        <title>Genomic Encyclopedia of Archaeal and Bacterial Type Strains, Phase II (KMG-II): from individual species to whole genera.</title>
        <authorList>
            <person name="Goeker M."/>
        </authorList>
    </citation>
    <scope>NUCLEOTIDE SEQUENCE [LARGE SCALE GENOMIC DNA]</scope>
    <source>
        <strain evidence="2 3">ATCC BAA-2084</strain>
    </source>
</reference>
<organism evidence="2 3">
    <name type="scientific">Altererythrobacter ishigakiensis</name>
    <dbReference type="NCBI Taxonomy" id="476157"/>
    <lineage>
        <taxon>Bacteria</taxon>
        <taxon>Pseudomonadati</taxon>
        <taxon>Pseudomonadota</taxon>
        <taxon>Alphaproteobacteria</taxon>
        <taxon>Sphingomonadales</taxon>
        <taxon>Erythrobacteraceae</taxon>
        <taxon>Altererythrobacter</taxon>
    </lineage>
</organism>
<evidence type="ECO:0000313" key="2">
    <source>
        <dbReference type="EMBL" id="TWJ06541.1"/>
    </source>
</evidence>
<proteinExistence type="predicted"/>